<keyword evidence="2" id="KW-1003">Cell membrane</keyword>
<dbReference type="PANTHER" id="PTHR34390">
    <property type="entry name" value="UPF0442 PROTEIN YJJB-RELATED"/>
    <property type="match status" value="1"/>
</dbReference>
<evidence type="ECO:0000256" key="8">
    <source>
        <dbReference type="SAM" id="Phobius"/>
    </source>
</evidence>
<dbReference type="Pfam" id="PF12821">
    <property type="entry name" value="ThrE_2"/>
    <property type="match status" value="1"/>
</dbReference>
<keyword evidence="6 8" id="KW-0472">Membrane</keyword>
<evidence type="ECO:0000256" key="1">
    <source>
        <dbReference type="ARBA" id="ARBA00004651"/>
    </source>
</evidence>
<dbReference type="InterPro" id="IPR024528">
    <property type="entry name" value="ThrE_2"/>
</dbReference>
<evidence type="ECO:0000256" key="5">
    <source>
        <dbReference type="ARBA" id="ARBA00022989"/>
    </source>
</evidence>
<organism evidence="10 11">
    <name type="scientific">Alkalihalobacillus trypoxylicola</name>
    <dbReference type="NCBI Taxonomy" id="519424"/>
    <lineage>
        <taxon>Bacteria</taxon>
        <taxon>Bacillati</taxon>
        <taxon>Bacillota</taxon>
        <taxon>Bacilli</taxon>
        <taxon>Bacillales</taxon>
        <taxon>Bacillaceae</taxon>
        <taxon>Alkalihalobacillus</taxon>
    </lineage>
</organism>
<dbReference type="GO" id="GO:0015744">
    <property type="term" value="P:succinate transport"/>
    <property type="evidence" value="ECO:0007669"/>
    <property type="project" value="TreeGrafter"/>
</dbReference>
<comment type="similarity">
    <text evidence="7">Belongs to the ThrE exporter (TC 2.A.79) family.</text>
</comment>
<feature type="transmembrane region" description="Helical" evidence="8">
    <location>
        <begin position="116"/>
        <end position="136"/>
    </location>
</feature>
<dbReference type="RefSeq" id="WP_061947990.1">
    <property type="nucleotide sequence ID" value="NZ_LTAO01000008.1"/>
</dbReference>
<dbReference type="AlphaFoldDB" id="A0A162ENA6"/>
<evidence type="ECO:0000256" key="7">
    <source>
        <dbReference type="ARBA" id="ARBA00034125"/>
    </source>
</evidence>
<evidence type="ECO:0000256" key="6">
    <source>
        <dbReference type="ARBA" id="ARBA00023136"/>
    </source>
</evidence>
<protein>
    <recommendedName>
        <fullName evidence="9">Threonine/Serine exporter ThrE domain-containing protein</fullName>
    </recommendedName>
</protein>
<evidence type="ECO:0000259" key="9">
    <source>
        <dbReference type="Pfam" id="PF12821"/>
    </source>
</evidence>
<evidence type="ECO:0000256" key="3">
    <source>
        <dbReference type="ARBA" id="ARBA00022519"/>
    </source>
</evidence>
<feature type="transmembrane region" description="Helical" evidence="8">
    <location>
        <begin position="77"/>
        <end position="96"/>
    </location>
</feature>
<evidence type="ECO:0000256" key="2">
    <source>
        <dbReference type="ARBA" id="ARBA00022475"/>
    </source>
</evidence>
<feature type="transmembrane region" description="Helical" evidence="8">
    <location>
        <begin position="49"/>
        <end position="70"/>
    </location>
</feature>
<keyword evidence="5 8" id="KW-1133">Transmembrane helix</keyword>
<dbReference type="InterPro" id="IPR050539">
    <property type="entry name" value="ThrE_Dicarb/AminoAcid_Exp"/>
</dbReference>
<evidence type="ECO:0000313" key="11">
    <source>
        <dbReference type="Proteomes" id="UP000075806"/>
    </source>
</evidence>
<evidence type="ECO:0000256" key="4">
    <source>
        <dbReference type="ARBA" id="ARBA00022692"/>
    </source>
</evidence>
<dbReference type="GO" id="GO:0005886">
    <property type="term" value="C:plasma membrane"/>
    <property type="evidence" value="ECO:0007669"/>
    <property type="project" value="UniProtKB-SubCell"/>
</dbReference>
<keyword evidence="3" id="KW-0997">Cell inner membrane</keyword>
<dbReference type="EMBL" id="LTAO01000008">
    <property type="protein sequence ID" value="KYG33316.1"/>
    <property type="molecule type" value="Genomic_DNA"/>
</dbReference>
<feature type="domain" description="Threonine/Serine exporter ThrE" evidence="9">
    <location>
        <begin position="5"/>
        <end position="131"/>
    </location>
</feature>
<gene>
    <name evidence="10" type="ORF">AZF04_17270</name>
</gene>
<name>A0A162ENA6_9BACI</name>
<sequence>MWIELIVCYFATVAFGVIFNGPTRIIWIGGFIGVSSWFIYSLAPVYTDASFVFATAVASLVAATLSHVFAKWFRVPVTNFSIQGIIPLVPGSKAYFTMRAFLDGEYIEGIELGIDTLLQAGAIAGGLVFALAIFSFGKGGIGQRYEEKRS</sequence>
<comment type="subcellular location">
    <subcellularLocation>
        <location evidence="1">Cell membrane</location>
        <topology evidence="1">Multi-pass membrane protein</topology>
    </subcellularLocation>
</comment>
<accession>A0A162ENA6</accession>
<reference evidence="10" key="1">
    <citation type="submission" date="2016-02" db="EMBL/GenBank/DDBJ databases">
        <title>Genome sequence of Bacillus trypoxylicola KCTC 13244(T).</title>
        <authorList>
            <person name="Jeong H."/>
            <person name="Park S.-H."/>
            <person name="Choi S.-K."/>
        </authorList>
    </citation>
    <scope>NUCLEOTIDE SEQUENCE [LARGE SCALE GENOMIC DNA]</scope>
    <source>
        <strain evidence="10">KCTC 13244</strain>
    </source>
</reference>
<keyword evidence="4 8" id="KW-0812">Transmembrane</keyword>
<proteinExistence type="inferred from homology"/>
<dbReference type="OrthoDB" id="9810047at2"/>
<dbReference type="PANTHER" id="PTHR34390:SF1">
    <property type="entry name" value="SUCCINATE TRANSPORTER SUBUNIT YJJB-RELATED"/>
    <property type="match status" value="1"/>
</dbReference>
<comment type="caution">
    <text evidence="10">The sequence shown here is derived from an EMBL/GenBank/DDBJ whole genome shotgun (WGS) entry which is preliminary data.</text>
</comment>
<dbReference type="STRING" id="519424.AZF04_17270"/>
<keyword evidence="11" id="KW-1185">Reference proteome</keyword>
<evidence type="ECO:0000313" key="10">
    <source>
        <dbReference type="EMBL" id="KYG33316.1"/>
    </source>
</evidence>
<dbReference type="Proteomes" id="UP000075806">
    <property type="component" value="Unassembled WGS sequence"/>
</dbReference>